<feature type="domain" description="Leucine-binding protein" evidence="4">
    <location>
        <begin position="30"/>
        <end position="363"/>
    </location>
</feature>
<dbReference type="Pfam" id="PF13458">
    <property type="entry name" value="Peripla_BP_6"/>
    <property type="match status" value="1"/>
</dbReference>
<comment type="similarity">
    <text evidence="1">Belongs to the leucine-binding protein family.</text>
</comment>
<dbReference type="InterPro" id="IPR028081">
    <property type="entry name" value="Leu-bd"/>
</dbReference>
<feature type="signal peptide" evidence="3">
    <location>
        <begin position="1"/>
        <end position="22"/>
    </location>
</feature>
<evidence type="ECO:0000256" key="2">
    <source>
        <dbReference type="ARBA" id="ARBA00022729"/>
    </source>
</evidence>
<evidence type="ECO:0000259" key="4">
    <source>
        <dbReference type="Pfam" id="PF13458"/>
    </source>
</evidence>
<organism evidence="5 6">
    <name type="scientific">Chitinimonas arctica</name>
    <dbReference type="NCBI Taxonomy" id="2594795"/>
    <lineage>
        <taxon>Bacteria</taxon>
        <taxon>Pseudomonadati</taxon>
        <taxon>Pseudomonadota</taxon>
        <taxon>Betaproteobacteria</taxon>
        <taxon>Neisseriales</taxon>
        <taxon>Chitinibacteraceae</taxon>
        <taxon>Chitinimonas</taxon>
    </lineage>
</organism>
<dbReference type="RefSeq" id="WP_143856604.1">
    <property type="nucleotide sequence ID" value="NZ_CP041730.1"/>
</dbReference>
<gene>
    <name evidence="5" type="ORF">FNU76_04555</name>
</gene>
<dbReference type="InterPro" id="IPR051010">
    <property type="entry name" value="BCAA_transport"/>
</dbReference>
<reference evidence="6" key="1">
    <citation type="submission" date="2019-07" db="EMBL/GenBank/DDBJ databases">
        <title>Chitinimonas sp. nov., isolated from Ny-Alesund, arctica soil.</title>
        <authorList>
            <person name="Xu Q."/>
            <person name="Peng F."/>
        </authorList>
    </citation>
    <scope>NUCLEOTIDE SEQUENCE [LARGE SCALE GENOMIC DNA]</scope>
    <source>
        <strain evidence="6">R3-44</strain>
    </source>
</reference>
<proteinExistence type="inferred from homology"/>
<dbReference type="PANTHER" id="PTHR30483:SF6">
    <property type="entry name" value="PERIPLASMIC BINDING PROTEIN OF ABC TRANSPORTER FOR NATURAL AMINO ACIDS"/>
    <property type="match status" value="1"/>
</dbReference>
<dbReference type="SUPFAM" id="SSF53822">
    <property type="entry name" value="Periplasmic binding protein-like I"/>
    <property type="match status" value="1"/>
</dbReference>
<feature type="chain" id="PRO_5022184954" evidence="3">
    <location>
        <begin position="23"/>
        <end position="400"/>
    </location>
</feature>
<keyword evidence="6" id="KW-1185">Reference proteome</keyword>
<dbReference type="EMBL" id="CP041730">
    <property type="protein sequence ID" value="QDQ25679.1"/>
    <property type="molecule type" value="Genomic_DNA"/>
</dbReference>
<dbReference type="KEGG" id="cari:FNU76_04555"/>
<dbReference type="CDD" id="cd06327">
    <property type="entry name" value="PBP1_SBP-like"/>
    <property type="match status" value="1"/>
</dbReference>
<keyword evidence="2 3" id="KW-0732">Signal</keyword>
<dbReference type="OrthoDB" id="3759485at2"/>
<dbReference type="Gene3D" id="3.40.50.2300">
    <property type="match status" value="2"/>
</dbReference>
<name>A0A516SBZ5_9NEIS</name>
<dbReference type="PANTHER" id="PTHR30483">
    <property type="entry name" value="LEUCINE-SPECIFIC-BINDING PROTEIN"/>
    <property type="match status" value="1"/>
</dbReference>
<accession>A0A516SBZ5</accession>
<evidence type="ECO:0000256" key="1">
    <source>
        <dbReference type="ARBA" id="ARBA00010062"/>
    </source>
</evidence>
<sequence length="400" mass="42105">MHAPFKPLLLSVALAMPGVAWAGPVSGDVVKIGILTDMSGVYAGLSGKGSVLAAQMAVADFGGKVLGKPIEIISADHQNKPDIGAAKAREWFDTQGVDMINDLVNSGVGIAVQKIGAEKHRITINNGAGSIALTNKECSAYGVHYAYDTYALAKGTATALVKQGADSWFFLQADYAFGQALQGDAAKIVTSLGGKVTGTVKHPLATTDFSSYLLQAQGSGAKVIGLANAGGDFVNSVKQAKEFGLTQTLVGLLVFDSDVKALGLAAAQGMTFTTAYSWDINSDTRAFGNKFLAKAGSMPTMVHAGVYSSTMHYLNAIKAAGTDTPEAVMKKMRELPINDFFAKGGKLREDGRMVHDMYLVQVKKPSESRSVWDQLKLLATIPGDMAFKPLSASECALIKK</sequence>
<dbReference type="AlphaFoldDB" id="A0A516SBZ5"/>
<evidence type="ECO:0000256" key="3">
    <source>
        <dbReference type="SAM" id="SignalP"/>
    </source>
</evidence>
<dbReference type="InterPro" id="IPR028082">
    <property type="entry name" value="Peripla_BP_I"/>
</dbReference>
<dbReference type="Proteomes" id="UP000317550">
    <property type="component" value="Chromosome"/>
</dbReference>
<evidence type="ECO:0000313" key="6">
    <source>
        <dbReference type="Proteomes" id="UP000317550"/>
    </source>
</evidence>
<evidence type="ECO:0000313" key="5">
    <source>
        <dbReference type="EMBL" id="QDQ25679.1"/>
    </source>
</evidence>
<protein>
    <submittedName>
        <fullName evidence="5">ABC transporter substrate-binding protein</fullName>
    </submittedName>
</protein>